<evidence type="ECO:0000313" key="4">
    <source>
        <dbReference type="Proteomes" id="UP000473278"/>
    </source>
</evidence>
<name>A0A6M1SIX1_9BACT</name>
<evidence type="ECO:0000256" key="2">
    <source>
        <dbReference type="SAM" id="SignalP"/>
    </source>
</evidence>
<dbReference type="PROSITE" id="PS51257">
    <property type="entry name" value="PROKAR_LIPOPROTEIN"/>
    <property type="match status" value="1"/>
</dbReference>
<dbReference type="EMBL" id="JAALLT010000001">
    <property type="protein sequence ID" value="NGP75281.1"/>
    <property type="molecule type" value="Genomic_DNA"/>
</dbReference>
<evidence type="ECO:0000256" key="1">
    <source>
        <dbReference type="SAM" id="MobiDB-lite"/>
    </source>
</evidence>
<feature type="compositionally biased region" description="Acidic residues" evidence="1">
    <location>
        <begin position="231"/>
        <end position="243"/>
    </location>
</feature>
<feature type="region of interest" description="Disordered" evidence="1">
    <location>
        <begin position="213"/>
        <end position="243"/>
    </location>
</feature>
<comment type="caution">
    <text evidence="3">The sequence shown here is derived from an EMBL/GenBank/DDBJ whole genome shotgun (WGS) entry which is preliminary data.</text>
</comment>
<gene>
    <name evidence="3" type="ORF">G3570_01440</name>
</gene>
<dbReference type="AlphaFoldDB" id="A0A6M1SIX1"/>
<protein>
    <recommendedName>
        <fullName evidence="5">DUF4382 domain-containing protein</fullName>
    </recommendedName>
</protein>
<organism evidence="3 4">
    <name type="scientific">Halalkalibaculum roseum</name>
    <dbReference type="NCBI Taxonomy" id="2709311"/>
    <lineage>
        <taxon>Bacteria</taxon>
        <taxon>Pseudomonadati</taxon>
        <taxon>Balneolota</taxon>
        <taxon>Balneolia</taxon>
        <taxon>Balneolales</taxon>
        <taxon>Balneolaceae</taxon>
        <taxon>Halalkalibaculum</taxon>
    </lineage>
</organism>
<keyword evidence="4" id="KW-1185">Reference proteome</keyword>
<accession>A0A6M1SIX1</accession>
<keyword evidence="2" id="KW-0732">Signal</keyword>
<dbReference type="Proteomes" id="UP000473278">
    <property type="component" value="Unassembled WGS sequence"/>
</dbReference>
<sequence>MKKTLSTWLLLAPLAVSLILAGCDTTGSNGAQPELSVSFVAKSSSSAAKSSSGAALKSNHVTITSAKMLLRKIEFSNDIEDDGLPDDSLEFETGPFVVALNLDGSVNTVAVNNVPVGQYDEIEFDVHKPEDNETPPDPDFKVGTSGDERFSVIIQGTYNGEEFTYRSSENMEQELELSTPLNITEDTDRINVTLTVNLSEWFVDENNNPLDPTLVDNENAIDESIKRSFEDAFEDDDEDGEED</sequence>
<proteinExistence type="predicted"/>
<evidence type="ECO:0000313" key="3">
    <source>
        <dbReference type="EMBL" id="NGP75281.1"/>
    </source>
</evidence>
<dbReference type="RefSeq" id="WP_165138448.1">
    <property type="nucleotide sequence ID" value="NZ_JAALLT010000001.1"/>
</dbReference>
<reference evidence="3 4" key="1">
    <citation type="submission" date="2020-02" db="EMBL/GenBank/DDBJ databases">
        <title>Balneolaceae bacterium YR4-1, complete genome.</title>
        <authorList>
            <person name="Li Y."/>
            <person name="Wu S."/>
        </authorList>
    </citation>
    <scope>NUCLEOTIDE SEQUENCE [LARGE SCALE GENOMIC DNA]</scope>
    <source>
        <strain evidence="3 4">YR4-1</strain>
    </source>
</reference>
<evidence type="ECO:0008006" key="5">
    <source>
        <dbReference type="Google" id="ProtNLM"/>
    </source>
</evidence>
<feature type="chain" id="PRO_5027013914" description="DUF4382 domain-containing protein" evidence="2">
    <location>
        <begin position="22"/>
        <end position="243"/>
    </location>
</feature>
<feature type="signal peptide" evidence="2">
    <location>
        <begin position="1"/>
        <end position="21"/>
    </location>
</feature>